<dbReference type="Proteomes" id="UP000322524">
    <property type="component" value="Unassembled WGS sequence"/>
</dbReference>
<keyword evidence="1" id="KW-0808">Transferase</keyword>
<dbReference type="GO" id="GO:0032259">
    <property type="term" value="P:methylation"/>
    <property type="evidence" value="ECO:0007669"/>
    <property type="project" value="UniProtKB-KW"/>
</dbReference>
<sequence length="209" mass="24918">MLCFKRVKLISRGREMEKKQEFYDEVYLKGGSGGNYHKHYSESIYFPIWKKAVEQLRSRVSTPNILDLGCGVGQFANYLFDEGFYLYRGIDFSKEGILLAQKVNDKYRNYFRCENLYDTNYLRTGNYNVVFMLEVLEHLDKDIEIIHKIKRNAKVYFSVPNFNSQGHVRVFKNEKAILDRYKDYFIFDNIFTFNLGKSNKIFLCESTRR</sequence>
<accession>A0A5D4SU23</accession>
<dbReference type="Gene3D" id="3.40.50.150">
    <property type="entry name" value="Vaccinia Virus protein VP39"/>
    <property type="match status" value="1"/>
</dbReference>
<dbReference type="OrthoDB" id="8773442at2"/>
<dbReference type="InterPro" id="IPR029063">
    <property type="entry name" value="SAM-dependent_MTases_sf"/>
</dbReference>
<evidence type="ECO:0000313" key="1">
    <source>
        <dbReference type="EMBL" id="TYS65738.1"/>
    </source>
</evidence>
<dbReference type="EMBL" id="VTEV01000007">
    <property type="protein sequence ID" value="TYS65738.1"/>
    <property type="molecule type" value="Genomic_DNA"/>
</dbReference>
<comment type="caution">
    <text evidence="1">The sequence shown here is derived from an EMBL/GenBank/DDBJ whole genome shotgun (WGS) entry which is preliminary data.</text>
</comment>
<dbReference type="SUPFAM" id="SSF53335">
    <property type="entry name" value="S-adenosyl-L-methionine-dependent methyltransferases"/>
    <property type="match status" value="1"/>
</dbReference>
<proteinExistence type="predicted"/>
<name>A0A5D4SU23_9BACI</name>
<protein>
    <submittedName>
        <fullName evidence="1">Class I SAM-dependent methyltransferase</fullName>
    </submittedName>
</protein>
<dbReference type="GO" id="GO:0008168">
    <property type="term" value="F:methyltransferase activity"/>
    <property type="evidence" value="ECO:0007669"/>
    <property type="project" value="UniProtKB-KW"/>
</dbReference>
<dbReference type="CDD" id="cd02440">
    <property type="entry name" value="AdoMet_MTases"/>
    <property type="match status" value="1"/>
</dbReference>
<gene>
    <name evidence="1" type="ORF">FZC76_17790</name>
</gene>
<dbReference type="Pfam" id="PF13489">
    <property type="entry name" value="Methyltransf_23"/>
    <property type="match status" value="1"/>
</dbReference>
<reference evidence="1 2" key="1">
    <citation type="submission" date="2019-08" db="EMBL/GenBank/DDBJ databases">
        <title>Bacillus genomes from the desert of Cuatro Cienegas, Coahuila.</title>
        <authorList>
            <person name="Olmedo-Alvarez G."/>
        </authorList>
    </citation>
    <scope>NUCLEOTIDE SEQUENCE [LARGE SCALE GENOMIC DNA]</scope>
    <source>
        <strain evidence="1 2">CH28_1T</strain>
    </source>
</reference>
<organism evidence="1 2">
    <name type="scientific">Sutcliffiella horikoshii</name>
    <dbReference type="NCBI Taxonomy" id="79883"/>
    <lineage>
        <taxon>Bacteria</taxon>
        <taxon>Bacillati</taxon>
        <taxon>Bacillota</taxon>
        <taxon>Bacilli</taxon>
        <taxon>Bacillales</taxon>
        <taxon>Bacillaceae</taxon>
        <taxon>Sutcliffiella</taxon>
    </lineage>
</organism>
<evidence type="ECO:0000313" key="2">
    <source>
        <dbReference type="Proteomes" id="UP000322524"/>
    </source>
</evidence>
<keyword evidence="1" id="KW-0489">Methyltransferase</keyword>
<dbReference type="AlphaFoldDB" id="A0A5D4SU23"/>